<name>A0A7N2LHP5_QUELO</name>
<dbReference type="GO" id="GO:1990542">
    <property type="term" value="P:mitochondrial transmembrane transport"/>
    <property type="evidence" value="ECO:0007669"/>
    <property type="project" value="InterPro"/>
</dbReference>
<keyword evidence="8" id="KW-0496">Mitochondrion</keyword>
<reference evidence="10 11" key="1">
    <citation type="journal article" date="2016" name="G3 (Bethesda)">
        <title>First Draft Assembly and Annotation of the Genome of a California Endemic Oak Quercus lobata Nee (Fagaceae).</title>
        <authorList>
            <person name="Sork V.L."/>
            <person name="Fitz-Gibbon S.T."/>
            <person name="Puiu D."/>
            <person name="Crepeau M."/>
            <person name="Gugger P.F."/>
            <person name="Sherman R."/>
            <person name="Stevens K."/>
            <person name="Langley C.H."/>
            <person name="Pellegrini M."/>
            <person name="Salzberg S.L."/>
        </authorList>
    </citation>
    <scope>NUCLEOTIDE SEQUENCE [LARGE SCALE GENOMIC DNA]</scope>
    <source>
        <strain evidence="10 11">cv. SW786</strain>
    </source>
</reference>
<organism evidence="10 11">
    <name type="scientific">Quercus lobata</name>
    <name type="common">Valley oak</name>
    <dbReference type="NCBI Taxonomy" id="97700"/>
    <lineage>
        <taxon>Eukaryota</taxon>
        <taxon>Viridiplantae</taxon>
        <taxon>Streptophyta</taxon>
        <taxon>Embryophyta</taxon>
        <taxon>Tracheophyta</taxon>
        <taxon>Spermatophyta</taxon>
        <taxon>Magnoliopsida</taxon>
        <taxon>eudicotyledons</taxon>
        <taxon>Gunneridae</taxon>
        <taxon>Pentapetalae</taxon>
        <taxon>rosids</taxon>
        <taxon>fabids</taxon>
        <taxon>Fagales</taxon>
        <taxon>Fagaceae</taxon>
        <taxon>Quercus</taxon>
    </lineage>
</organism>
<dbReference type="InParanoid" id="A0A7N2LHP5"/>
<keyword evidence="7" id="KW-1133">Transmembrane helix</keyword>
<dbReference type="InterPro" id="IPR045315">
    <property type="entry name" value="Mtm1-like"/>
</dbReference>
<accession>A0A7N2LHP5</accession>
<evidence type="ECO:0000256" key="1">
    <source>
        <dbReference type="ARBA" id="ARBA00004448"/>
    </source>
</evidence>
<comment type="similarity">
    <text evidence="2">Belongs to the mitochondrial carrier (TC 2.A.29) family.</text>
</comment>
<evidence type="ECO:0000256" key="4">
    <source>
        <dbReference type="ARBA" id="ARBA00022692"/>
    </source>
</evidence>
<evidence type="ECO:0008006" key="12">
    <source>
        <dbReference type="Google" id="ProtNLM"/>
    </source>
</evidence>
<dbReference type="AlphaFoldDB" id="A0A7N2LHP5"/>
<evidence type="ECO:0000256" key="7">
    <source>
        <dbReference type="ARBA" id="ARBA00022989"/>
    </source>
</evidence>
<dbReference type="GO" id="GO:0005743">
    <property type="term" value="C:mitochondrial inner membrane"/>
    <property type="evidence" value="ECO:0007669"/>
    <property type="project" value="UniProtKB-SubCell"/>
</dbReference>
<dbReference type="EnsemblPlants" id="QL04p059444:mrna">
    <property type="protein sequence ID" value="QL04p059444:mrna"/>
    <property type="gene ID" value="QL04p059444"/>
</dbReference>
<dbReference type="Proteomes" id="UP000594261">
    <property type="component" value="Chromosome 4"/>
</dbReference>
<proteinExistence type="inferred from homology"/>
<evidence type="ECO:0000256" key="9">
    <source>
        <dbReference type="ARBA" id="ARBA00023136"/>
    </source>
</evidence>
<dbReference type="InterPro" id="IPR023395">
    <property type="entry name" value="MCP_dom_sf"/>
</dbReference>
<dbReference type="PANTHER" id="PTHR45760:SF6">
    <property type="entry name" value="MITOCHONDRIAL SUBSTRATE CARRIER FAMILY PROTEIN"/>
    <property type="match status" value="1"/>
</dbReference>
<dbReference type="OMA" id="CHFETNT"/>
<dbReference type="SUPFAM" id="SSF103506">
    <property type="entry name" value="Mitochondrial carrier"/>
    <property type="match status" value="1"/>
</dbReference>
<dbReference type="InterPro" id="IPR018108">
    <property type="entry name" value="MCP_transmembrane"/>
</dbReference>
<dbReference type="Gene3D" id="1.50.40.10">
    <property type="entry name" value="Mitochondrial carrier domain"/>
    <property type="match status" value="2"/>
</dbReference>
<keyword evidence="3" id="KW-0813">Transport</keyword>
<dbReference type="PANTHER" id="PTHR45760">
    <property type="entry name" value="FI19922P1-RELATED"/>
    <property type="match status" value="1"/>
</dbReference>
<evidence type="ECO:0000313" key="11">
    <source>
        <dbReference type="Proteomes" id="UP000594261"/>
    </source>
</evidence>
<evidence type="ECO:0000313" key="10">
    <source>
        <dbReference type="EnsemblPlants" id="QL04p059444:mrna"/>
    </source>
</evidence>
<evidence type="ECO:0000256" key="5">
    <source>
        <dbReference type="ARBA" id="ARBA00022737"/>
    </source>
</evidence>
<keyword evidence="5" id="KW-0677">Repeat</keyword>
<sequence length="307" mass="33459">MVGSRPSLPSWLTAATTRVDFEGNVSSMSSSSSSSSVSDMNLGFGERAFSAAGAAAFSAVLVNPLDIAKTRLQAQAAGVPYHYQGPCHMACFYTNTMLPDLRSTTSSARAVLGSEPPVCPSDCSRYTGTLDVLYKVIRQRLLINAVKLLCPCLADAPAVMCSLKMYLFLCYQLCVWSANHLSLEASRSEFVQEGFTRLWRGTNASLVLAVPTVGIYLPCYDIFRNSMEEFTTQNAPNLTPYVPLVAGSVSRSLACVSCYPVELARTRMQAFKEAQIGVKPPGVWKTLLEVINPLKSTNLLQNCKMMW</sequence>
<comment type="subcellular location">
    <subcellularLocation>
        <location evidence="1">Mitochondrion inner membrane</location>
        <topology evidence="1">Multi-pass membrane protein</topology>
    </subcellularLocation>
</comment>
<dbReference type="Pfam" id="PF00153">
    <property type="entry name" value="Mito_carr"/>
    <property type="match status" value="2"/>
</dbReference>
<evidence type="ECO:0000256" key="8">
    <source>
        <dbReference type="ARBA" id="ARBA00023128"/>
    </source>
</evidence>
<dbReference type="Gramene" id="QL04p059444:mrna">
    <property type="protein sequence ID" value="QL04p059444:mrna"/>
    <property type="gene ID" value="QL04p059444"/>
</dbReference>
<protein>
    <recommendedName>
        <fullName evidence="12">Mitochondrial carrier protein</fullName>
    </recommendedName>
</protein>
<keyword evidence="4" id="KW-0812">Transmembrane</keyword>
<reference evidence="10" key="2">
    <citation type="submission" date="2021-01" db="UniProtKB">
        <authorList>
            <consortium name="EnsemblPlants"/>
        </authorList>
    </citation>
    <scope>IDENTIFICATION</scope>
</reference>
<evidence type="ECO:0000256" key="2">
    <source>
        <dbReference type="ARBA" id="ARBA00006375"/>
    </source>
</evidence>
<keyword evidence="11" id="KW-1185">Reference proteome</keyword>
<keyword evidence="6" id="KW-0999">Mitochondrion inner membrane</keyword>
<dbReference type="EMBL" id="LRBV02000004">
    <property type="status" value="NOT_ANNOTATED_CDS"/>
    <property type="molecule type" value="Genomic_DNA"/>
</dbReference>
<evidence type="ECO:0000256" key="6">
    <source>
        <dbReference type="ARBA" id="ARBA00022792"/>
    </source>
</evidence>
<evidence type="ECO:0000256" key="3">
    <source>
        <dbReference type="ARBA" id="ARBA00022448"/>
    </source>
</evidence>
<keyword evidence="9" id="KW-0472">Membrane</keyword>